<proteinExistence type="inferred from homology"/>
<dbReference type="EMBL" id="CP011390">
    <property type="protein sequence ID" value="ANE49995.1"/>
    <property type="molecule type" value="Genomic_DNA"/>
</dbReference>
<dbReference type="Gene3D" id="3.30.420.40">
    <property type="match status" value="2"/>
</dbReference>
<dbReference type="InterPro" id="IPR043129">
    <property type="entry name" value="ATPase_NBD"/>
</dbReference>
<comment type="similarity">
    <text evidence="1">Belongs to the ROK (NagC/XylR) family.</text>
</comment>
<dbReference type="AlphaFoldDB" id="A0A172TSC9"/>
<evidence type="ECO:0000313" key="2">
    <source>
        <dbReference type="EMBL" id="ANE49995.1"/>
    </source>
</evidence>
<accession>A0A172TSC9</accession>
<dbReference type="KEGG" id="fla:SY85_05285"/>
<dbReference type="Gene3D" id="1.10.10.10">
    <property type="entry name" value="Winged helix-like DNA-binding domain superfamily/Winged helix DNA-binding domain"/>
    <property type="match status" value="1"/>
</dbReference>
<protein>
    <submittedName>
        <fullName evidence="2">Transcriptional regulator</fullName>
    </submittedName>
</protein>
<dbReference type="SUPFAM" id="SSF46785">
    <property type="entry name" value="Winged helix' DNA-binding domain"/>
    <property type="match status" value="1"/>
</dbReference>
<dbReference type="InterPro" id="IPR036388">
    <property type="entry name" value="WH-like_DNA-bd_sf"/>
</dbReference>
<dbReference type="OrthoDB" id="9810372at2"/>
<evidence type="ECO:0000256" key="1">
    <source>
        <dbReference type="ARBA" id="ARBA00006479"/>
    </source>
</evidence>
<organism evidence="2 3">
    <name type="scientific">Flavisolibacter tropicus</name>
    <dbReference type="NCBI Taxonomy" id="1492898"/>
    <lineage>
        <taxon>Bacteria</taxon>
        <taxon>Pseudomonadati</taxon>
        <taxon>Bacteroidota</taxon>
        <taxon>Chitinophagia</taxon>
        <taxon>Chitinophagales</taxon>
        <taxon>Chitinophagaceae</taxon>
        <taxon>Flavisolibacter</taxon>
    </lineage>
</organism>
<dbReference type="InterPro" id="IPR036390">
    <property type="entry name" value="WH_DNA-bd_sf"/>
</dbReference>
<name>A0A172TSC9_9BACT</name>
<sequence>MPKQHFEVFSDENISGVAFKNKTLKRAIINFLDNAGNATVAELNKEFNISTPKIITLVNELIHDGVIKDYGKVNSTGGRRASVYGLLAEAGFFIGVDIKRYCINIGLLDFKKNLVTIKENIPYKLENTPESFQALLKSIKQFISELPIRRNKILGIGINLSGRVNHASGYSYSYFHFQEEPLTSIIESELKIQTFLENDSRAMAYGEFCCGEVHSEKNVLYVNMDYGIGLGILIDGKIYYGKSGFSGEFGHIPFFNNEIICHCGKKGCLETEASGSALLRIFKEKVEAGTTSQLAKKYKHLDEIKLHDLIEAAYNEDMLCIDLIAQIGEKIGRGLGVLINLFNPELVILGGMLAKTGDYIRLPIKSALNKYSLSLVNNDSQLRISKLGEKAGVIGACLMARNKVFNK</sequence>
<dbReference type="Proteomes" id="UP000077177">
    <property type="component" value="Chromosome"/>
</dbReference>
<dbReference type="PANTHER" id="PTHR18964">
    <property type="entry name" value="ROK (REPRESSOR, ORF, KINASE) FAMILY"/>
    <property type="match status" value="1"/>
</dbReference>
<dbReference type="PANTHER" id="PTHR18964:SF149">
    <property type="entry name" value="BIFUNCTIONAL UDP-N-ACETYLGLUCOSAMINE 2-EPIMERASE_N-ACETYLMANNOSAMINE KINASE"/>
    <property type="match status" value="1"/>
</dbReference>
<keyword evidence="3" id="KW-1185">Reference proteome</keyword>
<dbReference type="Pfam" id="PF00480">
    <property type="entry name" value="ROK"/>
    <property type="match status" value="1"/>
</dbReference>
<reference evidence="3" key="1">
    <citation type="submission" date="2015-01" db="EMBL/GenBank/DDBJ databases">
        <title>Flavisolibacter sp./LCS9/ whole genome sequencing.</title>
        <authorList>
            <person name="Kim M.K."/>
            <person name="Srinivasan S."/>
            <person name="Lee J.-J."/>
        </authorList>
    </citation>
    <scope>NUCLEOTIDE SEQUENCE [LARGE SCALE GENOMIC DNA]</scope>
    <source>
        <strain evidence="3">LCS9</strain>
    </source>
</reference>
<dbReference type="SUPFAM" id="SSF53067">
    <property type="entry name" value="Actin-like ATPase domain"/>
    <property type="match status" value="2"/>
</dbReference>
<evidence type="ECO:0000313" key="3">
    <source>
        <dbReference type="Proteomes" id="UP000077177"/>
    </source>
</evidence>
<dbReference type="STRING" id="1492898.SY85_05285"/>
<dbReference type="PROSITE" id="PS01125">
    <property type="entry name" value="ROK"/>
    <property type="match status" value="1"/>
</dbReference>
<dbReference type="InterPro" id="IPR000600">
    <property type="entry name" value="ROK"/>
</dbReference>
<dbReference type="PATRIC" id="fig|1492898.3.peg.1150"/>
<reference evidence="2 3" key="2">
    <citation type="journal article" date="2016" name="Int. J. Syst. Evol. Microbiol.">
        <title>Flavisolibacter tropicus sp. nov., isolated from tropical soil.</title>
        <authorList>
            <person name="Lee J.J."/>
            <person name="Kang M.S."/>
            <person name="Kim G.S."/>
            <person name="Lee C.S."/>
            <person name="Lim S."/>
            <person name="Lee J."/>
            <person name="Roh S.H."/>
            <person name="Kang H."/>
            <person name="Ha J.M."/>
            <person name="Bae S."/>
            <person name="Jung H.Y."/>
            <person name="Kim M.K."/>
        </authorList>
    </citation>
    <scope>NUCLEOTIDE SEQUENCE [LARGE SCALE GENOMIC DNA]</scope>
    <source>
        <strain evidence="2 3">LCS9</strain>
    </source>
</reference>
<dbReference type="InterPro" id="IPR049874">
    <property type="entry name" value="ROK_cs"/>
</dbReference>
<gene>
    <name evidence="2" type="ORF">SY85_05285</name>
</gene>
<dbReference type="RefSeq" id="WP_066402168.1">
    <property type="nucleotide sequence ID" value="NZ_CP011390.1"/>
</dbReference>